<feature type="compositionally biased region" description="Polar residues" evidence="1">
    <location>
        <begin position="548"/>
        <end position="559"/>
    </location>
</feature>
<feature type="region of interest" description="Disordered" evidence="1">
    <location>
        <begin position="548"/>
        <end position="588"/>
    </location>
</feature>
<feature type="compositionally biased region" description="Basic and acidic residues" evidence="1">
    <location>
        <begin position="562"/>
        <end position="586"/>
    </location>
</feature>
<proteinExistence type="predicted"/>
<reference evidence="3" key="1">
    <citation type="submission" date="2017-09" db="EMBL/GenBank/DDBJ databases">
        <title>Contemporary evolution of a Lepidopteran species, Heliothis virescens, in response to modern agricultural practices.</title>
        <authorList>
            <person name="Fritz M.L."/>
            <person name="Deyonke A.M."/>
            <person name="Papanicolaou A."/>
            <person name="Micinski S."/>
            <person name="Westbrook J."/>
            <person name="Gould F."/>
        </authorList>
    </citation>
    <scope>NUCLEOTIDE SEQUENCE [LARGE SCALE GENOMIC DNA]</scope>
    <source>
        <strain evidence="3">HvINT-</strain>
        <tissue evidence="3">Whole body</tissue>
    </source>
</reference>
<evidence type="ECO:0000256" key="2">
    <source>
        <dbReference type="SAM" id="Phobius"/>
    </source>
</evidence>
<protein>
    <submittedName>
        <fullName evidence="3">Uncharacterized protein</fullName>
    </submittedName>
</protein>
<evidence type="ECO:0000256" key="1">
    <source>
        <dbReference type="SAM" id="MobiDB-lite"/>
    </source>
</evidence>
<feature type="transmembrane region" description="Helical" evidence="2">
    <location>
        <begin position="344"/>
        <end position="371"/>
    </location>
</feature>
<organism evidence="3">
    <name type="scientific">Heliothis virescens</name>
    <name type="common">Tobacco budworm moth</name>
    <dbReference type="NCBI Taxonomy" id="7102"/>
    <lineage>
        <taxon>Eukaryota</taxon>
        <taxon>Metazoa</taxon>
        <taxon>Ecdysozoa</taxon>
        <taxon>Arthropoda</taxon>
        <taxon>Hexapoda</taxon>
        <taxon>Insecta</taxon>
        <taxon>Pterygota</taxon>
        <taxon>Neoptera</taxon>
        <taxon>Endopterygota</taxon>
        <taxon>Lepidoptera</taxon>
        <taxon>Glossata</taxon>
        <taxon>Ditrysia</taxon>
        <taxon>Noctuoidea</taxon>
        <taxon>Noctuidae</taxon>
        <taxon>Heliothinae</taxon>
        <taxon>Heliothis</taxon>
    </lineage>
</organism>
<dbReference type="EMBL" id="NWSH01000491">
    <property type="protein sequence ID" value="PCG76040.1"/>
    <property type="molecule type" value="Genomic_DNA"/>
</dbReference>
<sequence>MSTRWKCTMLQEYHGPVTQTYKYKTYTAKDIFFQIHVKNPTKVVLKANNATLEVVATNATAIDAEAHYTYDDGEDVDFTCEKSNYNLQPNELRLEYYNAQGKPSLTLYVNGERQLLRHKQHDADYDDYIPYTYIQGEQLNITCKRDKTLKGDLLFNFLGNTTKGYIVSESEIMLPFNTLEHNIAKSLVCCINNTKVQKLSRIEFVSVLPESGVRIIGLPRQNIMYQYTNDSVWTTAYQFTVNETLNLTCVTKDGASVSNQKFIWTSDDLNGSVTSGAKLTRSITLVSKTTYIQVLEKRHNQTHIRCTYQKNKENKQTAEIILHLKPEMAFVIIADERSGQDSDIMIALFIISVVAAIIVVVAATICTMFLLKRKKHARLIENAYEDLQSRNESPIPAFPRQWENEYTYCTQMNTGQNQENNTYASIYDKFNKIQSNETNEHHYTEIDDYFKHKIDRRNATYNSDNPTAGPSVNILDSDNFNHENGYQNVDTPFRTNGNNYLNHDVPTNNSLLSNNYSCSNVSRKGKNKIVSFQENVPTRTEERITNDLNPFRNNRNTGFKENQNKTKENKQAKDINYENVSKDNKSMENSSVYAEPHCNFDEMVINTLYGKI</sequence>
<evidence type="ECO:0000313" key="3">
    <source>
        <dbReference type="EMBL" id="PCG76040.1"/>
    </source>
</evidence>
<name>A0A2A4JX95_HELVI</name>
<keyword evidence="2" id="KW-1133">Transmembrane helix</keyword>
<dbReference type="AlphaFoldDB" id="A0A2A4JX95"/>
<gene>
    <name evidence="3" type="ORF">B5V51_10428</name>
</gene>
<keyword evidence="2" id="KW-0472">Membrane</keyword>
<accession>A0A2A4JX95</accession>
<keyword evidence="2" id="KW-0812">Transmembrane</keyword>
<comment type="caution">
    <text evidence="3">The sequence shown here is derived from an EMBL/GenBank/DDBJ whole genome shotgun (WGS) entry which is preliminary data.</text>
</comment>